<feature type="transmembrane region" description="Helical" evidence="6">
    <location>
        <begin position="104"/>
        <end position="125"/>
    </location>
</feature>
<accession>A0AAU7VIL1</accession>
<keyword evidence="2" id="KW-1003">Cell membrane</keyword>
<dbReference type="PANTHER" id="PTHR43478:SF1">
    <property type="entry name" value="NA+_H+ ANTIPORTER NHAC-LIKE C-TERMINAL DOMAIN-CONTAINING PROTEIN"/>
    <property type="match status" value="1"/>
</dbReference>
<name>A0AAU7VIL1_9FIRM</name>
<keyword evidence="3 6" id="KW-0812">Transmembrane</keyword>
<keyword evidence="5 6" id="KW-0472">Membrane</keyword>
<feature type="transmembrane region" description="Helical" evidence="6">
    <location>
        <begin position="64"/>
        <end position="83"/>
    </location>
</feature>
<feature type="transmembrane region" description="Helical" evidence="6">
    <location>
        <begin position="473"/>
        <end position="491"/>
    </location>
</feature>
<evidence type="ECO:0000256" key="5">
    <source>
        <dbReference type="ARBA" id="ARBA00023136"/>
    </source>
</evidence>
<feature type="transmembrane region" description="Helical" evidence="6">
    <location>
        <begin position="359"/>
        <end position="378"/>
    </location>
</feature>
<evidence type="ECO:0000256" key="4">
    <source>
        <dbReference type="ARBA" id="ARBA00022989"/>
    </source>
</evidence>
<sequence>MESSILVLLPPIIAIVLAIITKQVIFSLGSGIIIGGLMLNGFNPLSTLEYLSVTLMESIADPEWNTPIMVFCLLLGGIIGMVSRSKATISFSNWAAKRVKTRRGALLTTWFLGMLMFIDDYFNSLSVGAVMRPITDKMNISREKLAYILDSTAAPVCILAPVSTWIAFVMSIMAEEFTRYGIEKNPFSTFISIIPYNFYAILALTMVIFITVVGKDFGPMKEAEKNHTKLSEIVSKETAPNGSIWDLLVPVGSLVLITILSMVWTGGYFKGDVNLWEALSNSDPAYSLIYGGLTAVVITFVLYGFKKTLPFDEIFESFVEGMKTMMGAIVVLALAWTIGAVIGDLNVGQFIASIVDDGSIPLFLLPATMFCISALVAFSTGSSWGTFSIMIPIAIATAVAGPPDFILSTLGAVLGGAVLGDHCSPISDSTILSSAGAECSHISHVNTQLPYALFVGAFAFLGSILVGFGINQYLVLALSMISMLSVLHVILKNN</sequence>
<gene>
    <name evidence="8" type="ORF">PRVXT_001963</name>
</gene>
<feature type="transmembrane region" description="Helical" evidence="6">
    <location>
        <begin position="325"/>
        <end position="347"/>
    </location>
</feature>
<organism evidence="8">
    <name type="scientific">Proteinivorax tanatarense</name>
    <dbReference type="NCBI Taxonomy" id="1260629"/>
    <lineage>
        <taxon>Bacteria</taxon>
        <taxon>Bacillati</taxon>
        <taxon>Bacillota</taxon>
        <taxon>Clostridia</taxon>
        <taxon>Eubacteriales</taxon>
        <taxon>Proteinivoracaceae</taxon>
        <taxon>Proteinivorax</taxon>
    </lineage>
</organism>
<evidence type="ECO:0000259" key="7">
    <source>
        <dbReference type="Pfam" id="PF03553"/>
    </source>
</evidence>
<dbReference type="EMBL" id="CP158367">
    <property type="protein sequence ID" value="XBX73945.1"/>
    <property type="molecule type" value="Genomic_DNA"/>
</dbReference>
<feature type="transmembrane region" description="Helical" evidence="6">
    <location>
        <begin position="244"/>
        <end position="264"/>
    </location>
</feature>
<reference evidence="8" key="1">
    <citation type="journal article" date="2013" name="Extremophiles">
        <title>Proteinivorax tanatarense gen. nov., sp. nov., an anaerobic, haloalkaliphilic, proteolytic bacterium isolated from a decaying algal bloom, and proposal of Proteinivoraceae fam. nov.</title>
        <authorList>
            <person name="Kevbrin V."/>
            <person name="Boltyanskaya Y."/>
            <person name="Zhilina T."/>
            <person name="Kolganova T."/>
            <person name="Lavrentjeva E."/>
            <person name="Kuznetsov B."/>
        </authorList>
    </citation>
    <scope>NUCLEOTIDE SEQUENCE</scope>
    <source>
        <strain evidence="8">Z-910T</strain>
    </source>
</reference>
<feature type="transmembrane region" description="Helical" evidence="6">
    <location>
        <begin position="285"/>
        <end position="305"/>
    </location>
</feature>
<reference evidence="8" key="2">
    <citation type="submission" date="2024-06" db="EMBL/GenBank/DDBJ databases">
        <authorList>
            <person name="Petrova K.O."/>
            <person name="Toshchakov S.V."/>
            <person name="Boltjanskaja Y.V."/>
            <person name="Kevbrin V."/>
        </authorList>
    </citation>
    <scope>NUCLEOTIDE SEQUENCE</scope>
    <source>
        <strain evidence="8">Z-910T</strain>
    </source>
</reference>
<dbReference type="RefSeq" id="WP_350342706.1">
    <property type="nucleotide sequence ID" value="NZ_CP158367.1"/>
</dbReference>
<feature type="domain" description="Na+/H+ antiporter NhaC-like C-terminal" evidence="7">
    <location>
        <begin position="156"/>
        <end position="468"/>
    </location>
</feature>
<dbReference type="PANTHER" id="PTHR43478">
    <property type="entry name" value="NA+/H+ ANTIPORTER-RELATED"/>
    <property type="match status" value="1"/>
</dbReference>
<evidence type="ECO:0000256" key="2">
    <source>
        <dbReference type="ARBA" id="ARBA00022475"/>
    </source>
</evidence>
<dbReference type="InterPro" id="IPR018461">
    <property type="entry name" value="Na/H_Antiport_NhaC-like_C"/>
</dbReference>
<feature type="transmembrane region" description="Helical" evidence="6">
    <location>
        <begin position="190"/>
        <end position="213"/>
    </location>
</feature>
<proteinExistence type="predicted"/>
<feature type="transmembrane region" description="Helical" evidence="6">
    <location>
        <begin position="449"/>
        <end position="467"/>
    </location>
</feature>
<keyword evidence="4 6" id="KW-1133">Transmembrane helix</keyword>
<evidence type="ECO:0000256" key="1">
    <source>
        <dbReference type="ARBA" id="ARBA00004651"/>
    </source>
</evidence>
<dbReference type="Pfam" id="PF03553">
    <property type="entry name" value="Na_H_antiporter"/>
    <property type="match status" value="1"/>
</dbReference>
<feature type="transmembrane region" description="Helical" evidence="6">
    <location>
        <begin position="145"/>
        <end position="169"/>
    </location>
</feature>
<dbReference type="AlphaFoldDB" id="A0AAU7VIL1"/>
<dbReference type="GO" id="GO:0005886">
    <property type="term" value="C:plasma membrane"/>
    <property type="evidence" value="ECO:0007669"/>
    <property type="project" value="UniProtKB-SubCell"/>
</dbReference>
<comment type="subcellular location">
    <subcellularLocation>
        <location evidence="1">Cell membrane</location>
        <topology evidence="1">Multi-pass membrane protein</topology>
    </subcellularLocation>
</comment>
<evidence type="ECO:0000256" key="6">
    <source>
        <dbReference type="SAM" id="Phobius"/>
    </source>
</evidence>
<evidence type="ECO:0000313" key="8">
    <source>
        <dbReference type="EMBL" id="XBX73945.1"/>
    </source>
</evidence>
<evidence type="ECO:0000256" key="3">
    <source>
        <dbReference type="ARBA" id="ARBA00022692"/>
    </source>
</evidence>
<protein>
    <submittedName>
        <fullName evidence="8">Na+/H+ antiporter NhaC family protein</fullName>
    </submittedName>
</protein>
<feature type="transmembrane region" description="Helical" evidence="6">
    <location>
        <begin position="12"/>
        <end position="39"/>
    </location>
</feature>